<dbReference type="EMBL" id="LR746279">
    <property type="protein sequence ID" value="CAA7409266.1"/>
    <property type="molecule type" value="Genomic_DNA"/>
</dbReference>
<reference evidence="5" key="1">
    <citation type="submission" date="2020-02" db="EMBL/GenBank/DDBJ databases">
        <authorList>
            <person name="Scholz U."/>
            <person name="Mascher M."/>
            <person name="Fiebig A."/>
        </authorList>
    </citation>
    <scope>NUCLEOTIDE SEQUENCE</scope>
</reference>
<dbReference type="Pfam" id="PF08263">
    <property type="entry name" value="LRRNT_2"/>
    <property type="match status" value="1"/>
</dbReference>
<keyword evidence="3" id="KW-1133">Transmembrane helix</keyword>
<keyword evidence="1" id="KW-0433">Leucine-rich repeat</keyword>
<organism evidence="5 6">
    <name type="scientific">Spirodela intermedia</name>
    <name type="common">Intermediate duckweed</name>
    <dbReference type="NCBI Taxonomy" id="51605"/>
    <lineage>
        <taxon>Eukaryota</taxon>
        <taxon>Viridiplantae</taxon>
        <taxon>Streptophyta</taxon>
        <taxon>Embryophyta</taxon>
        <taxon>Tracheophyta</taxon>
        <taxon>Spermatophyta</taxon>
        <taxon>Magnoliopsida</taxon>
        <taxon>Liliopsida</taxon>
        <taxon>Araceae</taxon>
        <taxon>Lemnoideae</taxon>
        <taxon>Spirodela</taxon>
    </lineage>
</organism>
<protein>
    <recommendedName>
        <fullName evidence="4">Leucine-rich repeat-containing N-terminal plant-type domain-containing protein</fullName>
    </recommendedName>
</protein>
<feature type="transmembrane region" description="Helical" evidence="3">
    <location>
        <begin position="20"/>
        <end position="37"/>
    </location>
</feature>
<evidence type="ECO:0000256" key="2">
    <source>
        <dbReference type="ARBA" id="ARBA00022737"/>
    </source>
</evidence>
<dbReference type="OrthoDB" id="686342at2759"/>
<keyword evidence="3" id="KW-0812">Transmembrane</keyword>
<evidence type="ECO:0000313" key="6">
    <source>
        <dbReference type="Proteomes" id="UP000663760"/>
    </source>
</evidence>
<proteinExistence type="predicted"/>
<keyword evidence="2" id="KW-0677">Repeat</keyword>
<name>A0A7I8LHW3_SPIIN</name>
<gene>
    <name evidence="5" type="ORF">SI8410_16019944</name>
</gene>
<sequence>MTSSSSSPPTSIMAFEDVVPGKLVLVLIIIASTWLGCKGRGCDDDERRALLEIKKVFNPPKGSYLSYWGNSTTK</sequence>
<accession>A0A7I8LHW3</accession>
<evidence type="ECO:0000256" key="3">
    <source>
        <dbReference type="SAM" id="Phobius"/>
    </source>
</evidence>
<evidence type="ECO:0000313" key="5">
    <source>
        <dbReference type="EMBL" id="CAA7409266.1"/>
    </source>
</evidence>
<evidence type="ECO:0000256" key="1">
    <source>
        <dbReference type="ARBA" id="ARBA00022614"/>
    </source>
</evidence>
<dbReference type="InterPro" id="IPR013210">
    <property type="entry name" value="LRR_N_plant-typ"/>
</dbReference>
<evidence type="ECO:0000259" key="4">
    <source>
        <dbReference type="Pfam" id="PF08263"/>
    </source>
</evidence>
<keyword evidence="3" id="KW-0472">Membrane</keyword>
<dbReference type="Proteomes" id="UP000663760">
    <property type="component" value="Chromosome 16"/>
</dbReference>
<dbReference type="AlphaFoldDB" id="A0A7I8LHW3"/>
<keyword evidence="6" id="KW-1185">Reference proteome</keyword>
<feature type="domain" description="Leucine-rich repeat-containing N-terminal plant-type" evidence="4">
    <location>
        <begin position="44"/>
        <end position="73"/>
    </location>
</feature>